<protein>
    <submittedName>
        <fullName evidence="1">Uncharacterized protein</fullName>
    </submittedName>
</protein>
<evidence type="ECO:0000313" key="1">
    <source>
        <dbReference type="EMBL" id="OEJ91826.1"/>
    </source>
</evidence>
<keyword evidence="2" id="KW-1185">Reference proteome</keyword>
<dbReference type="EMBL" id="LPNN01000002">
    <property type="protein sequence ID" value="OEJ91826.1"/>
    <property type="molecule type" value="Genomic_DNA"/>
</dbReference>
<gene>
    <name evidence="1" type="ORF">AWRI3580_g849</name>
</gene>
<dbReference type="VEuPathDB" id="FungiDB:AWRI3580_g849"/>
<dbReference type="Proteomes" id="UP000095358">
    <property type="component" value="Unassembled WGS sequence"/>
</dbReference>
<sequence length="279" mass="32566">MAGNKSSNFNKNIQTVIKYGTTIATASYLLYKVYDSFYHTEEASFETEIDDEVLELDQFDELIKSINVPLLQELKELKKSIKKSDDDEIKMKLWKELSEKTIISLLNLILIRKVLNTIIKNTTVSTSHKKTIIYTYFKHVPTSQVQILNNMIRLKDEDSPDLIIMKDLSYTEFINFIKQSILDQNIDNLSIFLNFNNRSIQESLNDLEIINDDDKEIKSIQKDIVHILYDDNDLEYDDLIDYLDHFDNETEDQNQMSEGKFAMFITVLIKKIDHVIGAI</sequence>
<comment type="caution">
    <text evidence="1">The sequence shown here is derived from an EMBL/GenBank/DDBJ whole genome shotgun (WGS) entry which is preliminary data.</text>
</comment>
<evidence type="ECO:0000313" key="2">
    <source>
        <dbReference type="Proteomes" id="UP000095358"/>
    </source>
</evidence>
<dbReference type="OrthoDB" id="3973318at2759"/>
<accession>A0A1E5RYB2</accession>
<dbReference type="AlphaFoldDB" id="A0A1E5RYB2"/>
<proteinExistence type="predicted"/>
<reference evidence="2" key="1">
    <citation type="journal article" date="2016" name="Genome Announc.">
        <title>Genome sequences of three species of Hanseniaspora isolated from spontaneous wine fermentations.</title>
        <authorList>
            <person name="Sternes P.R."/>
            <person name="Lee D."/>
            <person name="Kutyna D.R."/>
            <person name="Borneman A.R."/>
        </authorList>
    </citation>
    <scope>NUCLEOTIDE SEQUENCE [LARGE SCALE GENOMIC DNA]</scope>
    <source>
        <strain evidence="2">AWRI3580</strain>
    </source>
</reference>
<name>A0A1E5RYB2_HANUV</name>
<organism evidence="1 2">
    <name type="scientific">Hanseniaspora uvarum</name>
    <name type="common">Yeast</name>
    <name type="synonym">Kloeckera apiculata</name>
    <dbReference type="NCBI Taxonomy" id="29833"/>
    <lineage>
        <taxon>Eukaryota</taxon>
        <taxon>Fungi</taxon>
        <taxon>Dikarya</taxon>
        <taxon>Ascomycota</taxon>
        <taxon>Saccharomycotina</taxon>
        <taxon>Saccharomycetes</taxon>
        <taxon>Saccharomycodales</taxon>
        <taxon>Saccharomycodaceae</taxon>
        <taxon>Hanseniaspora</taxon>
    </lineage>
</organism>